<dbReference type="OrthoDB" id="20669at2759"/>
<dbReference type="Proteomes" id="UP000800036">
    <property type="component" value="Unassembled WGS sequence"/>
</dbReference>
<keyword evidence="5" id="KW-1185">Reference proteome</keyword>
<keyword evidence="1 3" id="KW-0853">WD repeat</keyword>
<reference evidence="4" key="1">
    <citation type="journal article" date="2020" name="Stud. Mycol.">
        <title>101 Dothideomycetes genomes: a test case for predicting lifestyles and emergence of pathogens.</title>
        <authorList>
            <person name="Haridas S."/>
            <person name="Albert R."/>
            <person name="Binder M."/>
            <person name="Bloem J."/>
            <person name="Labutti K."/>
            <person name="Salamov A."/>
            <person name="Andreopoulos B."/>
            <person name="Baker S."/>
            <person name="Barry K."/>
            <person name="Bills G."/>
            <person name="Bluhm B."/>
            <person name="Cannon C."/>
            <person name="Castanera R."/>
            <person name="Culley D."/>
            <person name="Daum C."/>
            <person name="Ezra D."/>
            <person name="Gonzalez J."/>
            <person name="Henrissat B."/>
            <person name="Kuo A."/>
            <person name="Liang C."/>
            <person name="Lipzen A."/>
            <person name="Lutzoni F."/>
            <person name="Magnuson J."/>
            <person name="Mondo S."/>
            <person name="Nolan M."/>
            <person name="Ohm R."/>
            <person name="Pangilinan J."/>
            <person name="Park H.-J."/>
            <person name="Ramirez L."/>
            <person name="Alfaro M."/>
            <person name="Sun H."/>
            <person name="Tritt A."/>
            <person name="Yoshinaga Y."/>
            <person name="Zwiers L.-H."/>
            <person name="Turgeon B."/>
            <person name="Goodwin S."/>
            <person name="Spatafora J."/>
            <person name="Crous P."/>
            <person name="Grigoriev I."/>
        </authorList>
    </citation>
    <scope>NUCLEOTIDE SEQUENCE</scope>
    <source>
        <strain evidence="4">CBS 107.79</strain>
    </source>
</reference>
<proteinExistence type="predicted"/>
<gene>
    <name evidence="4" type="ORF">BU23DRAFT_458830</name>
</gene>
<evidence type="ECO:0000313" key="5">
    <source>
        <dbReference type="Proteomes" id="UP000800036"/>
    </source>
</evidence>
<dbReference type="AlphaFoldDB" id="A0A6A5VH36"/>
<dbReference type="InterPro" id="IPR019775">
    <property type="entry name" value="WD40_repeat_CS"/>
</dbReference>
<dbReference type="EMBL" id="ML976671">
    <property type="protein sequence ID" value="KAF1975172.1"/>
    <property type="molecule type" value="Genomic_DNA"/>
</dbReference>
<dbReference type="SMART" id="SM00320">
    <property type="entry name" value="WD40"/>
    <property type="match status" value="2"/>
</dbReference>
<dbReference type="PANTHER" id="PTHR43991">
    <property type="entry name" value="WD REPEAT PROTEIN (AFU_ORTHOLOGUE AFUA_8G05640)-RELATED"/>
    <property type="match status" value="1"/>
</dbReference>
<dbReference type="InterPro" id="IPR036322">
    <property type="entry name" value="WD40_repeat_dom_sf"/>
</dbReference>
<protein>
    <submittedName>
        <fullName evidence="4">YVTN repeat-like/Quino protein amine dehydrogenase</fullName>
    </submittedName>
</protein>
<evidence type="ECO:0000313" key="4">
    <source>
        <dbReference type="EMBL" id="KAF1975172.1"/>
    </source>
</evidence>
<organism evidence="4 5">
    <name type="scientific">Bimuria novae-zelandiae CBS 107.79</name>
    <dbReference type="NCBI Taxonomy" id="1447943"/>
    <lineage>
        <taxon>Eukaryota</taxon>
        <taxon>Fungi</taxon>
        <taxon>Dikarya</taxon>
        <taxon>Ascomycota</taxon>
        <taxon>Pezizomycotina</taxon>
        <taxon>Dothideomycetes</taxon>
        <taxon>Pleosporomycetidae</taxon>
        <taxon>Pleosporales</taxon>
        <taxon>Massarineae</taxon>
        <taxon>Didymosphaeriaceae</taxon>
        <taxon>Bimuria</taxon>
    </lineage>
</organism>
<accession>A0A6A5VH36</accession>
<evidence type="ECO:0000256" key="3">
    <source>
        <dbReference type="PROSITE-ProRule" id="PRU00221"/>
    </source>
</evidence>
<dbReference type="PROSITE" id="PS50082">
    <property type="entry name" value="WD_REPEATS_2"/>
    <property type="match status" value="1"/>
</dbReference>
<name>A0A6A5VH36_9PLEO</name>
<dbReference type="Pfam" id="PF00400">
    <property type="entry name" value="WD40"/>
    <property type="match status" value="1"/>
</dbReference>
<evidence type="ECO:0000256" key="1">
    <source>
        <dbReference type="ARBA" id="ARBA00022574"/>
    </source>
</evidence>
<dbReference type="Gene3D" id="2.130.10.10">
    <property type="entry name" value="YVTN repeat-like/Quinoprotein amine dehydrogenase"/>
    <property type="match status" value="2"/>
</dbReference>
<feature type="repeat" description="WD" evidence="3">
    <location>
        <begin position="259"/>
        <end position="300"/>
    </location>
</feature>
<dbReference type="InterPro" id="IPR001680">
    <property type="entry name" value="WD40_rpt"/>
</dbReference>
<keyword evidence="2" id="KW-0677">Repeat</keyword>
<evidence type="ECO:0000256" key="2">
    <source>
        <dbReference type="ARBA" id="ARBA00022737"/>
    </source>
</evidence>
<dbReference type="PROSITE" id="PS50294">
    <property type="entry name" value="WD_REPEATS_REGION"/>
    <property type="match status" value="1"/>
</dbReference>
<dbReference type="SUPFAM" id="SSF50978">
    <property type="entry name" value="WD40 repeat-like"/>
    <property type="match status" value="1"/>
</dbReference>
<dbReference type="PANTHER" id="PTHR43991:SF12">
    <property type="entry name" value="WD REPEAT PROTEIN (AFU_ORTHOLOGUE AFUA_8G05640)"/>
    <property type="match status" value="1"/>
</dbReference>
<sequence length="437" mass="48961">MSVITRDDLAGEERDYQGIIWSTRMLRRDFRQKRTSMERARLHKAMCQYGAPPSPISCNENFFSFRRMDKRHRPWGPHFQLRNMMAVTSRQDIYYAKRLEGIYKTDALGSEAQTIIDTSKYSTNGNICMITTLAAMDDVLIAGGFDGEYAVVDLKSMEGPLTSMNTIRDWAPGTKSYITNHVHLFNDRHTYTPQAVLSSNDYSLRVLDCATNTFRYKFPFKAAVNCSATGPDGRLRVVVGDFPETLITNAETSEVLQTLRAHEGDAFACAWADDGIHVASASQDGTIAVWDARTWKPLALLPSELSIPRVLKFSPVGSGPRVLVSAEADDYVSIINATTFENKQTFDFFGQTGGVDFTPDGQSLFVANSEYGLGGIIELERAGGWNARRMNMRVEDAYDEDAKVDWGYESDLDDDYRVLCGQAERQRWGLDLGAIDV</sequence>
<dbReference type="InterPro" id="IPR015943">
    <property type="entry name" value="WD40/YVTN_repeat-like_dom_sf"/>
</dbReference>
<dbReference type="PROSITE" id="PS00678">
    <property type="entry name" value="WD_REPEATS_1"/>
    <property type="match status" value="1"/>
</dbReference>